<dbReference type="AlphaFoldDB" id="A0AAX2AIR8"/>
<dbReference type="Proteomes" id="UP000290092">
    <property type="component" value="Unassembled WGS sequence"/>
</dbReference>
<gene>
    <name evidence="3" type="ORF">CP985_03375</name>
</gene>
<feature type="coiled-coil region" evidence="1">
    <location>
        <begin position="32"/>
        <end position="66"/>
    </location>
</feature>
<keyword evidence="4" id="KW-1185">Reference proteome</keyword>
<evidence type="ECO:0000313" key="4">
    <source>
        <dbReference type="Proteomes" id="UP000290092"/>
    </source>
</evidence>
<dbReference type="EMBL" id="NXID01000008">
    <property type="protein sequence ID" value="RXK16465.1"/>
    <property type="molecule type" value="Genomic_DNA"/>
</dbReference>
<protein>
    <recommendedName>
        <fullName evidence="5">SH3 domain-containing protein</fullName>
    </recommendedName>
</protein>
<name>A0AAX2AIR8_9BACT</name>
<dbReference type="RefSeq" id="WP_114843306.1">
    <property type="nucleotide sequence ID" value="NZ_CP031220.1"/>
</dbReference>
<feature type="chain" id="PRO_5043746399" description="SH3 domain-containing protein" evidence="2">
    <location>
        <begin position="21"/>
        <end position="190"/>
    </location>
</feature>
<evidence type="ECO:0008006" key="5">
    <source>
        <dbReference type="Google" id="ProtNLM"/>
    </source>
</evidence>
<evidence type="ECO:0000256" key="2">
    <source>
        <dbReference type="SAM" id="SignalP"/>
    </source>
</evidence>
<keyword evidence="1" id="KW-0175">Coiled coil</keyword>
<organism evidence="3 4">
    <name type="scientific">Malaciobacter mytili LMG 24559</name>
    <dbReference type="NCBI Taxonomy" id="1032238"/>
    <lineage>
        <taxon>Bacteria</taxon>
        <taxon>Pseudomonadati</taxon>
        <taxon>Campylobacterota</taxon>
        <taxon>Epsilonproteobacteria</taxon>
        <taxon>Campylobacterales</taxon>
        <taxon>Arcobacteraceae</taxon>
        <taxon>Malaciobacter</taxon>
    </lineage>
</organism>
<evidence type="ECO:0000256" key="1">
    <source>
        <dbReference type="SAM" id="Coils"/>
    </source>
</evidence>
<reference evidence="3 4" key="1">
    <citation type="submission" date="2017-09" db="EMBL/GenBank/DDBJ databases">
        <title>Genomics of the genus Arcobacter.</title>
        <authorList>
            <person name="Perez-Cataluna A."/>
            <person name="Figueras M.J."/>
            <person name="Salas-Masso N."/>
        </authorList>
    </citation>
    <scope>NUCLEOTIDE SEQUENCE [LARGE SCALE GENOMIC DNA]</scope>
    <source>
        <strain evidence="3 4">CECT 7386</strain>
    </source>
</reference>
<sequence>MSKKILAIFIFIGIFVNCNASEKEALPETKIIEVYDNAILNLINQVNSLENKVKELENNKVINKQKKNEIVSSKKEYILKSWHGRLRTEPNLKSATAGFIKMGSIFKGIEYDSDWIKTEWNLFISKKIVEELDDNKFKVLTLTEDKYLRKEPKYDKKYIYQMLPKGTEIVVYDVELKEHWFITKYGYYIK</sequence>
<keyword evidence="2" id="KW-0732">Signal</keyword>
<accession>A0AAX2AIR8</accession>
<feature type="signal peptide" evidence="2">
    <location>
        <begin position="1"/>
        <end position="20"/>
    </location>
</feature>
<comment type="caution">
    <text evidence="3">The sequence shown here is derived from an EMBL/GenBank/DDBJ whole genome shotgun (WGS) entry which is preliminary data.</text>
</comment>
<dbReference type="KEGG" id="amyt:AMYT_a0100"/>
<proteinExistence type="predicted"/>
<evidence type="ECO:0000313" key="3">
    <source>
        <dbReference type="EMBL" id="RXK16465.1"/>
    </source>
</evidence>